<dbReference type="InterPro" id="IPR008271">
    <property type="entry name" value="Ser/Thr_kinase_AS"/>
</dbReference>
<accession>A0A9Q1KZ94</accession>
<dbReference type="FunFam" id="1.10.510.10:FF:000571">
    <property type="entry name" value="Maternal embryonic leucine zipper kinase"/>
    <property type="match status" value="1"/>
</dbReference>
<evidence type="ECO:0000256" key="3">
    <source>
        <dbReference type="ARBA" id="ARBA00012513"/>
    </source>
</evidence>
<evidence type="ECO:0000259" key="15">
    <source>
        <dbReference type="PROSITE" id="PS50011"/>
    </source>
</evidence>
<evidence type="ECO:0000256" key="14">
    <source>
        <dbReference type="RuleBase" id="RU000304"/>
    </source>
</evidence>
<dbReference type="AlphaFoldDB" id="A0A9Q1KZ94"/>
<dbReference type="PANTHER" id="PTHR43895">
    <property type="entry name" value="CALCIUM/CALMODULIN-DEPENDENT PROTEIN KINASE KINASE-RELATED"/>
    <property type="match status" value="1"/>
</dbReference>
<evidence type="ECO:0000256" key="9">
    <source>
        <dbReference type="ARBA" id="ARBA00023211"/>
    </source>
</evidence>
<dbReference type="CDD" id="cd14003">
    <property type="entry name" value="STKc_AMPK-like"/>
    <property type="match status" value="1"/>
</dbReference>
<gene>
    <name evidence="17" type="ORF">Cgig2_014019</name>
</gene>
<dbReference type="PROSITE" id="PS50816">
    <property type="entry name" value="NAF"/>
    <property type="match status" value="1"/>
</dbReference>
<dbReference type="InterPro" id="IPR017441">
    <property type="entry name" value="Protein_kinase_ATP_BS"/>
</dbReference>
<dbReference type="EC" id="2.7.11.1" evidence="3"/>
<dbReference type="PROSITE" id="PS00107">
    <property type="entry name" value="PROTEIN_KINASE_ATP"/>
    <property type="match status" value="1"/>
</dbReference>
<comment type="catalytic activity">
    <reaction evidence="11">
        <text>L-seryl-[protein] + ATP = O-phospho-L-seryl-[protein] + ADP + H(+)</text>
        <dbReference type="Rhea" id="RHEA:17989"/>
        <dbReference type="Rhea" id="RHEA-COMP:9863"/>
        <dbReference type="Rhea" id="RHEA-COMP:11604"/>
        <dbReference type="ChEBI" id="CHEBI:15378"/>
        <dbReference type="ChEBI" id="CHEBI:29999"/>
        <dbReference type="ChEBI" id="CHEBI:30616"/>
        <dbReference type="ChEBI" id="CHEBI:83421"/>
        <dbReference type="ChEBI" id="CHEBI:456216"/>
        <dbReference type="EC" id="2.7.11.1"/>
    </reaction>
</comment>
<comment type="cofactor">
    <cofactor evidence="1">
        <name>Mn(2+)</name>
        <dbReference type="ChEBI" id="CHEBI:29035"/>
    </cofactor>
</comment>
<comment type="function">
    <text evidence="12">CIPK serine-threonine protein kinases interact with CBL proteins. Binding of a CBL protein to the regulatory NAF domain of CIPK protein lead to the activation of the kinase in a calcium-dependent manner.</text>
</comment>
<keyword evidence="18" id="KW-1185">Reference proteome</keyword>
<evidence type="ECO:0000256" key="12">
    <source>
        <dbReference type="ARBA" id="ARBA00058225"/>
    </source>
</evidence>
<dbReference type="Gene3D" id="3.30.310.80">
    <property type="entry name" value="Kinase associated domain 1, KA1"/>
    <property type="match status" value="1"/>
</dbReference>
<dbReference type="GO" id="GO:0005524">
    <property type="term" value="F:ATP binding"/>
    <property type="evidence" value="ECO:0007669"/>
    <property type="project" value="UniProtKB-UniRule"/>
</dbReference>
<dbReference type="EMBL" id="JAKOGI010000010">
    <property type="protein sequence ID" value="KAJ8451247.1"/>
    <property type="molecule type" value="Genomic_DNA"/>
</dbReference>
<comment type="similarity">
    <text evidence="2">Belongs to the protein kinase superfamily. CAMK Ser/Thr protein kinase family. SNF1 subfamily.</text>
</comment>
<keyword evidence="8 13" id="KW-0067">ATP-binding</keyword>
<reference evidence="17" key="1">
    <citation type="submission" date="2022-04" db="EMBL/GenBank/DDBJ databases">
        <title>Carnegiea gigantea Genome sequencing and assembly v2.</title>
        <authorList>
            <person name="Copetti D."/>
            <person name="Sanderson M.J."/>
            <person name="Burquez A."/>
            <person name="Wojciechowski M.F."/>
        </authorList>
    </citation>
    <scope>NUCLEOTIDE SEQUENCE</scope>
    <source>
        <strain evidence="17">SGP5-SGP5p</strain>
        <tissue evidence="17">Aerial part</tissue>
    </source>
</reference>
<evidence type="ECO:0000256" key="5">
    <source>
        <dbReference type="ARBA" id="ARBA00022679"/>
    </source>
</evidence>
<dbReference type="PROSITE" id="PS50011">
    <property type="entry name" value="PROTEIN_KINASE_DOM"/>
    <property type="match status" value="1"/>
</dbReference>
<dbReference type="Gene3D" id="3.30.200.20">
    <property type="entry name" value="Phosphorylase Kinase, domain 1"/>
    <property type="match status" value="1"/>
</dbReference>
<evidence type="ECO:0000256" key="7">
    <source>
        <dbReference type="ARBA" id="ARBA00022777"/>
    </source>
</evidence>
<feature type="domain" description="NAF" evidence="16">
    <location>
        <begin position="330"/>
        <end position="354"/>
    </location>
</feature>
<dbReference type="GO" id="GO:0007165">
    <property type="term" value="P:signal transduction"/>
    <property type="evidence" value="ECO:0007669"/>
    <property type="project" value="InterPro"/>
</dbReference>
<dbReference type="Gene3D" id="1.10.510.10">
    <property type="entry name" value="Transferase(Phosphotransferase) domain 1"/>
    <property type="match status" value="1"/>
</dbReference>
<dbReference type="Pfam" id="PF00069">
    <property type="entry name" value="Pkinase"/>
    <property type="match status" value="1"/>
</dbReference>
<proteinExistence type="inferred from homology"/>
<dbReference type="SUPFAM" id="SSF56112">
    <property type="entry name" value="Protein kinase-like (PK-like)"/>
    <property type="match status" value="1"/>
</dbReference>
<dbReference type="InterPro" id="IPR018451">
    <property type="entry name" value="NAF/FISL_domain"/>
</dbReference>
<dbReference type="InterPro" id="IPR004041">
    <property type="entry name" value="NAF_dom"/>
</dbReference>
<organism evidence="17 18">
    <name type="scientific">Carnegiea gigantea</name>
    <dbReference type="NCBI Taxonomy" id="171969"/>
    <lineage>
        <taxon>Eukaryota</taxon>
        <taxon>Viridiplantae</taxon>
        <taxon>Streptophyta</taxon>
        <taxon>Embryophyta</taxon>
        <taxon>Tracheophyta</taxon>
        <taxon>Spermatophyta</taxon>
        <taxon>Magnoliopsida</taxon>
        <taxon>eudicotyledons</taxon>
        <taxon>Gunneridae</taxon>
        <taxon>Pentapetalae</taxon>
        <taxon>Caryophyllales</taxon>
        <taxon>Cactineae</taxon>
        <taxon>Cactaceae</taxon>
        <taxon>Cactoideae</taxon>
        <taxon>Echinocereeae</taxon>
        <taxon>Carnegiea</taxon>
    </lineage>
</organism>
<keyword evidence="7" id="KW-0418">Kinase</keyword>
<dbReference type="Proteomes" id="UP001153076">
    <property type="component" value="Unassembled WGS sequence"/>
</dbReference>
<evidence type="ECO:0000313" key="18">
    <source>
        <dbReference type="Proteomes" id="UP001153076"/>
    </source>
</evidence>
<dbReference type="Pfam" id="PF03822">
    <property type="entry name" value="NAF"/>
    <property type="match status" value="1"/>
</dbReference>
<comment type="catalytic activity">
    <reaction evidence="10">
        <text>L-threonyl-[protein] + ATP = O-phospho-L-threonyl-[protein] + ADP + H(+)</text>
        <dbReference type="Rhea" id="RHEA:46608"/>
        <dbReference type="Rhea" id="RHEA-COMP:11060"/>
        <dbReference type="Rhea" id="RHEA-COMP:11605"/>
        <dbReference type="ChEBI" id="CHEBI:15378"/>
        <dbReference type="ChEBI" id="CHEBI:30013"/>
        <dbReference type="ChEBI" id="CHEBI:30616"/>
        <dbReference type="ChEBI" id="CHEBI:61977"/>
        <dbReference type="ChEBI" id="CHEBI:456216"/>
        <dbReference type="EC" id="2.7.11.1"/>
    </reaction>
</comment>
<dbReference type="FunFam" id="3.30.200.20:FF:000003">
    <property type="entry name" value="Non-specific serine/threonine protein kinase"/>
    <property type="match status" value="1"/>
</dbReference>
<sequence length="460" mass="50248">MAAAAAAAAEQSPITPSSTKPTAADAHKTVLGKYVLGRMLGRGSFAKVYLARSVKDNQVVAIKIIDKAKTDASMAPRIIREVEAMRRLDHPNILKIHEVMASKSKIYMVMELAKGGDLAGKLARRPNHRFPEPIARRYFQQLVSALHYCHQNGVTHRDIKPQNLLLDEEGNIRVSDFGLSFVASSVNEDLMLRTACGTPAFAAPEVVGRSKAGYDGAKADAWSCGVILFALLTGCLPFDDSNLVLMYRRMLRREYRFPSWVTRPARALITRLLDPNPATRMGIDQLVKGSESESEPCMANTWLKNEGQFYSRSVSLVDIASLEEKAKASNASASMNAFEIISMSSGLDLSGLFCDKSKIKKEERFTSKESKAALVEKLVQVGTKLGYQVERTENCCVVLGKGRFVVTVVVSEVAPQLVVVEVKVVKGAEGAESFSMHELFPSLTSNACLGITYVSHVGAK</sequence>
<comment type="caution">
    <text evidence="17">The sequence shown here is derived from an EMBL/GenBank/DDBJ whole genome shotgun (WGS) entry which is preliminary data.</text>
</comment>
<keyword evidence="9" id="KW-0464">Manganese</keyword>
<dbReference type="PROSITE" id="PS00108">
    <property type="entry name" value="PROTEIN_KINASE_ST"/>
    <property type="match status" value="1"/>
</dbReference>
<evidence type="ECO:0000256" key="11">
    <source>
        <dbReference type="ARBA" id="ARBA00048679"/>
    </source>
</evidence>
<keyword evidence="4 14" id="KW-0723">Serine/threonine-protein kinase</keyword>
<evidence type="ECO:0000256" key="2">
    <source>
        <dbReference type="ARBA" id="ARBA00006234"/>
    </source>
</evidence>
<dbReference type="OrthoDB" id="193931at2759"/>
<keyword evidence="5" id="KW-0808">Transferase</keyword>
<dbReference type="GO" id="GO:0004674">
    <property type="term" value="F:protein serine/threonine kinase activity"/>
    <property type="evidence" value="ECO:0007669"/>
    <property type="project" value="UniProtKB-KW"/>
</dbReference>
<dbReference type="InterPro" id="IPR011009">
    <property type="entry name" value="Kinase-like_dom_sf"/>
</dbReference>
<keyword evidence="6 13" id="KW-0547">Nucleotide-binding</keyword>
<dbReference type="PANTHER" id="PTHR43895:SF33">
    <property type="entry name" value="PROTEIN KINASE DOMAIN-CONTAINING PROTEIN"/>
    <property type="match status" value="1"/>
</dbReference>
<evidence type="ECO:0000259" key="16">
    <source>
        <dbReference type="PROSITE" id="PS50816"/>
    </source>
</evidence>
<evidence type="ECO:0000256" key="6">
    <source>
        <dbReference type="ARBA" id="ARBA00022741"/>
    </source>
</evidence>
<evidence type="ECO:0000313" key="17">
    <source>
        <dbReference type="EMBL" id="KAJ8451247.1"/>
    </source>
</evidence>
<dbReference type="InterPro" id="IPR000719">
    <property type="entry name" value="Prot_kinase_dom"/>
</dbReference>
<evidence type="ECO:0000256" key="8">
    <source>
        <dbReference type="ARBA" id="ARBA00022840"/>
    </source>
</evidence>
<feature type="domain" description="Protein kinase" evidence="15">
    <location>
        <begin position="34"/>
        <end position="303"/>
    </location>
</feature>
<name>A0A9Q1KZ94_9CARY</name>
<feature type="binding site" evidence="13">
    <location>
        <position position="63"/>
    </location>
    <ligand>
        <name>ATP</name>
        <dbReference type="ChEBI" id="CHEBI:30616"/>
    </ligand>
</feature>
<protein>
    <recommendedName>
        <fullName evidence="3">non-specific serine/threonine protein kinase</fullName>
        <ecNumber evidence="3">2.7.11.1</ecNumber>
    </recommendedName>
</protein>
<dbReference type="FunFam" id="3.30.310.80:FF:000005">
    <property type="entry name" value="Non-specific serine/threonine protein kinase"/>
    <property type="match status" value="1"/>
</dbReference>
<evidence type="ECO:0000256" key="1">
    <source>
        <dbReference type="ARBA" id="ARBA00001936"/>
    </source>
</evidence>
<evidence type="ECO:0000256" key="10">
    <source>
        <dbReference type="ARBA" id="ARBA00047899"/>
    </source>
</evidence>
<evidence type="ECO:0000256" key="13">
    <source>
        <dbReference type="PROSITE-ProRule" id="PRU10141"/>
    </source>
</evidence>
<dbReference type="CDD" id="cd12195">
    <property type="entry name" value="CIPK_C"/>
    <property type="match status" value="1"/>
</dbReference>
<evidence type="ECO:0000256" key="4">
    <source>
        <dbReference type="ARBA" id="ARBA00022527"/>
    </source>
</evidence>
<dbReference type="SMART" id="SM00220">
    <property type="entry name" value="S_TKc"/>
    <property type="match status" value="1"/>
</dbReference>